<keyword evidence="4 7" id="KW-0378">Hydrolase</keyword>
<evidence type="ECO:0000256" key="1">
    <source>
        <dbReference type="ARBA" id="ARBA00005614"/>
    </source>
</evidence>
<reference evidence="8" key="1">
    <citation type="submission" date="2016-08" db="EMBL/GenBank/DDBJ databases">
        <title>Complete genome sequence of the organohalide-respiring Epsilonproteobacterium Sulfurospirillum halorespirans.</title>
        <authorList>
            <person name="Goris T."/>
            <person name="Zimmermann J."/>
            <person name="Schenz B."/>
            <person name="Lemos M."/>
            <person name="Hackermueller J."/>
            <person name="Diekert G."/>
        </authorList>
    </citation>
    <scope>NUCLEOTIDE SEQUENCE [LARGE SCALE GENOMIC DNA]</scope>
    <source>
        <strain>DSM 13726</strain>
        <strain evidence="8">PCE-M2</strain>
    </source>
</reference>
<gene>
    <name evidence="7" type="ORF">SHALO_1451</name>
</gene>
<feature type="active site" evidence="4">
    <location>
        <position position="37"/>
    </location>
</feature>
<feature type="domain" description="Acylphosphatase-like" evidence="6">
    <location>
        <begin position="4"/>
        <end position="90"/>
    </location>
</feature>
<dbReference type="PANTHER" id="PTHR47268">
    <property type="entry name" value="ACYLPHOSPHATASE"/>
    <property type="match status" value="1"/>
</dbReference>
<keyword evidence="8" id="KW-1185">Reference proteome</keyword>
<sequence>MVNTYLLNVTGHVQGVGYRRFVLSVAKALDYVGYVKNLADGSVEVVINTEFEEELEFFISKLYDGTLFSAVHDVTCKKIEMMIFDDFEKR</sequence>
<evidence type="ECO:0000259" key="6">
    <source>
        <dbReference type="PROSITE" id="PS51160"/>
    </source>
</evidence>
<evidence type="ECO:0000256" key="2">
    <source>
        <dbReference type="ARBA" id="ARBA00012150"/>
    </source>
</evidence>
<dbReference type="Pfam" id="PF00708">
    <property type="entry name" value="Acylphosphatase"/>
    <property type="match status" value="1"/>
</dbReference>
<organism evidence="7 8">
    <name type="scientific">Sulfurospirillum halorespirans DSM 13726</name>
    <dbReference type="NCBI Taxonomy" id="1193502"/>
    <lineage>
        <taxon>Bacteria</taxon>
        <taxon>Pseudomonadati</taxon>
        <taxon>Campylobacterota</taxon>
        <taxon>Epsilonproteobacteria</taxon>
        <taxon>Campylobacterales</taxon>
        <taxon>Sulfurospirillaceae</taxon>
        <taxon>Sulfurospirillum</taxon>
    </lineage>
</organism>
<dbReference type="EC" id="3.6.1.7" evidence="2 4"/>
<dbReference type="InterPro" id="IPR020456">
    <property type="entry name" value="Acylphosphatase"/>
</dbReference>
<dbReference type="KEGG" id="shal:SHALO_1451"/>
<evidence type="ECO:0000256" key="3">
    <source>
        <dbReference type="ARBA" id="ARBA00047645"/>
    </source>
</evidence>
<comment type="similarity">
    <text evidence="1 5">Belongs to the acylphosphatase family.</text>
</comment>
<evidence type="ECO:0000256" key="4">
    <source>
        <dbReference type="PROSITE-ProRule" id="PRU00520"/>
    </source>
</evidence>
<protein>
    <recommendedName>
        <fullName evidence="2 4">acylphosphatase</fullName>
        <ecNumber evidence="2 4">3.6.1.7</ecNumber>
    </recommendedName>
</protein>
<dbReference type="InterPro" id="IPR001792">
    <property type="entry name" value="Acylphosphatase-like_dom"/>
</dbReference>
<feature type="active site" evidence="4">
    <location>
        <position position="19"/>
    </location>
</feature>
<dbReference type="PANTHER" id="PTHR47268:SF4">
    <property type="entry name" value="ACYLPHOSPHATASE"/>
    <property type="match status" value="1"/>
</dbReference>
<evidence type="ECO:0000256" key="5">
    <source>
        <dbReference type="RuleBase" id="RU004168"/>
    </source>
</evidence>
<dbReference type="InterPro" id="IPR036046">
    <property type="entry name" value="Acylphosphatase-like_dom_sf"/>
</dbReference>
<dbReference type="RefSeq" id="WP_069478009.1">
    <property type="nucleotide sequence ID" value="NZ_CP017111.1"/>
</dbReference>
<dbReference type="EMBL" id="CP017111">
    <property type="protein sequence ID" value="AOO65226.1"/>
    <property type="molecule type" value="Genomic_DNA"/>
</dbReference>
<accession>A0A1D7TJS0</accession>
<dbReference type="PROSITE" id="PS51160">
    <property type="entry name" value="ACYLPHOSPHATASE_3"/>
    <property type="match status" value="1"/>
</dbReference>
<dbReference type="Gene3D" id="3.30.70.100">
    <property type="match status" value="1"/>
</dbReference>
<dbReference type="PATRIC" id="fig|1193502.14.peg.1470"/>
<evidence type="ECO:0000313" key="8">
    <source>
        <dbReference type="Proteomes" id="UP000094609"/>
    </source>
</evidence>
<dbReference type="GO" id="GO:0003998">
    <property type="term" value="F:acylphosphatase activity"/>
    <property type="evidence" value="ECO:0007669"/>
    <property type="project" value="UniProtKB-EC"/>
</dbReference>
<dbReference type="STRING" id="1193502.SHALO_1451"/>
<name>A0A1D7TJS0_9BACT</name>
<dbReference type="SUPFAM" id="SSF54975">
    <property type="entry name" value="Acylphosphatase/BLUF domain-like"/>
    <property type="match status" value="1"/>
</dbReference>
<proteinExistence type="inferred from homology"/>
<dbReference type="AlphaFoldDB" id="A0A1D7TJS0"/>
<comment type="catalytic activity">
    <reaction evidence="3 4">
        <text>an acyl phosphate + H2O = a carboxylate + phosphate + H(+)</text>
        <dbReference type="Rhea" id="RHEA:14965"/>
        <dbReference type="ChEBI" id="CHEBI:15377"/>
        <dbReference type="ChEBI" id="CHEBI:15378"/>
        <dbReference type="ChEBI" id="CHEBI:29067"/>
        <dbReference type="ChEBI" id="CHEBI:43474"/>
        <dbReference type="ChEBI" id="CHEBI:59918"/>
        <dbReference type="EC" id="3.6.1.7"/>
    </reaction>
</comment>
<dbReference type="Proteomes" id="UP000094609">
    <property type="component" value="Chromosome"/>
</dbReference>
<evidence type="ECO:0000313" key="7">
    <source>
        <dbReference type="EMBL" id="AOO65226.1"/>
    </source>
</evidence>